<organism evidence="2 3">
    <name type="scientific">Mycoplana ramosa</name>
    <name type="common">Mycoplana bullata</name>
    <dbReference type="NCBI Taxonomy" id="40837"/>
    <lineage>
        <taxon>Bacteria</taxon>
        <taxon>Pseudomonadati</taxon>
        <taxon>Pseudomonadota</taxon>
        <taxon>Alphaproteobacteria</taxon>
        <taxon>Hyphomicrobiales</taxon>
        <taxon>Rhizobiaceae</taxon>
        <taxon>Mycoplana</taxon>
    </lineage>
</organism>
<name>A0ABW3YR34_MYCRA</name>
<dbReference type="Proteomes" id="UP001597173">
    <property type="component" value="Unassembled WGS sequence"/>
</dbReference>
<dbReference type="RefSeq" id="WP_374838371.1">
    <property type="nucleotide sequence ID" value="NZ_JBHEEW010000006.1"/>
</dbReference>
<evidence type="ECO:0000313" key="3">
    <source>
        <dbReference type="Proteomes" id="UP001597173"/>
    </source>
</evidence>
<dbReference type="EMBL" id="JBHTNF010000001">
    <property type="protein sequence ID" value="MFD1326755.1"/>
    <property type="molecule type" value="Genomic_DNA"/>
</dbReference>
<evidence type="ECO:0008006" key="4">
    <source>
        <dbReference type="Google" id="ProtNLM"/>
    </source>
</evidence>
<sequence length="306" mass="35221">MEDLGNNPEMGTATELDINEAANLISQLDVPEDSVEQSEEHVEAPETDVDEQSADVDETPEQQFFEINGEQVSLDDLRNGYLRQQDYTRKTQEIAEQRRVYQENQRDVNQLRSEALQGLEALKMQVAAEFRAMEQPDFDFLAENDPAEFIRQRQLWEKRENAVRQMYEAEMHIRQKQAEYEAEQHRIALQESQARFVEKYPEMKDAAKANAVFEDITQILLDANFTKEEIQGVSDFRIIDILYRLNSALKAQKVVPEAIKKVEEKPRISVKGNSTKTRDYAQAGFDKLNKSGNVNDAAALIKALKF</sequence>
<comment type="caution">
    <text evidence="2">The sequence shown here is derived from an EMBL/GenBank/DDBJ whole genome shotgun (WGS) entry which is preliminary data.</text>
</comment>
<evidence type="ECO:0000256" key="1">
    <source>
        <dbReference type="SAM" id="MobiDB-lite"/>
    </source>
</evidence>
<keyword evidence="3" id="KW-1185">Reference proteome</keyword>
<feature type="region of interest" description="Disordered" evidence="1">
    <location>
        <begin position="28"/>
        <end position="57"/>
    </location>
</feature>
<feature type="compositionally biased region" description="Acidic residues" evidence="1">
    <location>
        <begin position="45"/>
        <end position="57"/>
    </location>
</feature>
<accession>A0ABW3YR34</accession>
<protein>
    <recommendedName>
        <fullName evidence="4">Scaffolding protein</fullName>
    </recommendedName>
</protein>
<reference evidence="3" key="1">
    <citation type="journal article" date="2019" name="Int. J. Syst. Evol. Microbiol.">
        <title>The Global Catalogue of Microorganisms (GCM) 10K type strain sequencing project: providing services to taxonomists for standard genome sequencing and annotation.</title>
        <authorList>
            <consortium name="The Broad Institute Genomics Platform"/>
            <consortium name="The Broad Institute Genome Sequencing Center for Infectious Disease"/>
            <person name="Wu L."/>
            <person name="Ma J."/>
        </authorList>
    </citation>
    <scope>NUCLEOTIDE SEQUENCE [LARGE SCALE GENOMIC DNA]</scope>
    <source>
        <strain evidence="3">CCUG 55609</strain>
    </source>
</reference>
<gene>
    <name evidence="2" type="ORF">ACFQ33_02420</name>
</gene>
<evidence type="ECO:0000313" key="2">
    <source>
        <dbReference type="EMBL" id="MFD1326755.1"/>
    </source>
</evidence>
<proteinExistence type="predicted"/>